<proteinExistence type="predicted"/>
<evidence type="ECO:0008006" key="4">
    <source>
        <dbReference type="Google" id="ProtNLM"/>
    </source>
</evidence>
<dbReference type="RefSeq" id="WP_157069022.1">
    <property type="nucleotide sequence ID" value="NZ_CP011125.1"/>
</dbReference>
<dbReference type="KEGG" id="samy:DB32_002795"/>
<keyword evidence="3" id="KW-1185">Reference proteome</keyword>
<feature type="signal peptide" evidence="1">
    <location>
        <begin position="1"/>
        <end position="29"/>
    </location>
</feature>
<accession>A0A0F6W2K6</accession>
<gene>
    <name evidence="2" type="ORF">DB32_002795</name>
</gene>
<dbReference type="AlphaFoldDB" id="A0A0F6W2K6"/>
<dbReference type="Proteomes" id="UP000034883">
    <property type="component" value="Chromosome"/>
</dbReference>
<keyword evidence="1" id="KW-0732">Signal</keyword>
<sequence>MKSRVPIRLLIPALLALAAPLLAVSRADAQENCRDLPNAVIGAGGSASVPLLARVGAALRSVSNPAVTVVYQSPGACFGITPYVDGTTITGTASYWDPPPAGSPAGTPPVQRTCNLPLTGVVPDFGMMGTAGTLCEGVTEIPAGIGDFAGPITSWSLIVPQTSPQTVIAAEAAYLLYGFGPAEAQVSPWTDPAHFWGRNPTSAALIAIALAIGVPPERVGSWFSGDRASWDVRTNQAMIQRVYESGQVSAAATLGFVSTEVADNARDQVRTLAYQHYDQSCGYLPDSTSTRFDKRNVRDGHYFLWSSYHFYAPVDAAGQITNPRTRTLVGYFTGAVDTPDELPLLEITAQNGNIPECAMQVWRDTDMGPLYSYLPTAPCGCYYEEVATGTAPASCTACDEASDCTAPGSVCRFGYCEVR</sequence>
<reference evidence="2 3" key="1">
    <citation type="submission" date="2015-03" db="EMBL/GenBank/DDBJ databases">
        <title>Genome assembly of Sandaracinus amylolyticus DSM 53668.</title>
        <authorList>
            <person name="Sharma G."/>
            <person name="Subramanian S."/>
        </authorList>
    </citation>
    <scope>NUCLEOTIDE SEQUENCE [LARGE SCALE GENOMIC DNA]</scope>
    <source>
        <strain evidence="2 3">DSM 53668</strain>
    </source>
</reference>
<protein>
    <recommendedName>
        <fullName evidence="4">PBP domain-containing protein</fullName>
    </recommendedName>
</protein>
<name>A0A0F6W2K6_9BACT</name>
<dbReference type="STRING" id="927083.DB32_002795"/>
<feature type="chain" id="PRO_5002511819" description="PBP domain-containing protein" evidence="1">
    <location>
        <begin position="30"/>
        <end position="419"/>
    </location>
</feature>
<dbReference type="OrthoDB" id="5488006at2"/>
<evidence type="ECO:0000256" key="1">
    <source>
        <dbReference type="SAM" id="SignalP"/>
    </source>
</evidence>
<evidence type="ECO:0000313" key="3">
    <source>
        <dbReference type="Proteomes" id="UP000034883"/>
    </source>
</evidence>
<evidence type="ECO:0000313" key="2">
    <source>
        <dbReference type="EMBL" id="AKF05646.1"/>
    </source>
</evidence>
<dbReference type="EMBL" id="CP011125">
    <property type="protein sequence ID" value="AKF05646.1"/>
    <property type="molecule type" value="Genomic_DNA"/>
</dbReference>
<organism evidence="2 3">
    <name type="scientific">Sandaracinus amylolyticus</name>
    <dbReference type="NCBI Taxonomy" id="927083"/>
    <lineage>
        <taxon>Bacteria</taxon>
        <taxon>Pseudomonadati</taxon>
        <taxon>Myxococcota</taxon>
        <taxon>Polyangia</taxon>
        <taxon>Polyangiales</taxon>
        <taxon>Sandaracinaceae</taxon>
        <taxon>Sandaracinus</taxon>
    </lineage>
</organism>